<evidence type="ECO:0000256" key="11">
    <source>
        <dbReference type="ARBA" id="ARBA00022875"/>
    </source>
</evidence>
<evidence type="ECO:0000256" key="22">
    <source>
        <dbReference type="SAM" id="Phobius"/>
    </source>
</evidence>
<sequence>MATGEGLATRGKVTIWRAAAALLLQFTASWIKIITLKSNSCKFSERKICFFHMWYLIFFCLPVWTDSASMYGEILSPNYPQVYPNDVQKSWEIQVPSGYGIRLYFTHMDLEPSQNCEYDFVKIISGGHVEGVLCGRKKPHAPGSLIVEEFHVPYNTLTMSFQSDFSNEERFTGFAAYYVAVDLDECTDFVEEPCSHYCNNYIGGYFCTCPPNYFLYEDKRTCGVNCSGNIFTEPSGEIASPNYPNQYPENSRCEYRVVLSPGYFVALSVRSGDFDVEPADSKGNCHDSLTLVSGKQHFGPYCGSKFPGPSEVKTRNNILDIIFQTDHKVQHKGWKIRYYGDPVTCPSSVILNSVLDPKKDRYIFKDNVKVTCVEGYEIVRQRDSITTFHSSCQNNGEWSNSHFSCVPVNCGDPILIENAQAVYVSRLHEPLYKAAFRYQCDAPYYTLKTKGDGVYRCSASGEWVNEEMGTKLPKCVPVCGVPSNPIKEKAKIFGGTLAEKGNFPWQVYFDYPRGAGVLISERWVMTAAHVLEGYDKPNMYAGVINVGRQSLDREAKQLIPEISFIHPGWRQQPIETRTDFDNDIALLKLRDPVKMGPNISTLCLPGKSPEYELQEGTLGYIAGWGQRERGRLPVYLWKAQIPVVNMDKCRSVKPEGSADSSAYRFTDNMICAGGGKDSCKGDSGGAYAIQDPLDDRRYYVAGLISWGPRCGTFGLYTKVMHYLDWITETMSKHEDAEEWQD</sequence>
<dbReference type="SUPFAM" id="SSF50494">
    <property type="entry name" value="Trypsin-like serine proteases"/>
    <property type="match status" value="1"/>
</dbReference>
<proteinExistence type="predicted"/>
<dbReference type="InterPro" id="IPR001254">
    <property type="entry name" value="Trypsin_dom"/>
</dbReference>
<feature type="domain" description="EGF-like" evidence="24">
    <location>
        <begin position="182"/>
        <end position="223"/>
    </location>
</feature>
<dbReference type="SMART" id="SM00042">
    <property type="entry name" value="CUB"/>
    <property type="match status" value="2"/>
</dbReference>
<evidence type="ECO:0000256" key="17">
    <source>
        <dbReference type="PIRSR" id="PIRSR001155-3"/>
    </source>
</evidence>
<dbReference type="GO" id="GO:0006508">
    <property type="term" value="P:proteolysis"/>
    <property type="evidence" value="ECO:0007669"/>
    <property type="project" value="UniProtKB-KW"/>
</dbReference>
<feature type="disulfide bond" evidence="16">
    <location>
        <begin position="410"/>
        <end position="457"/>
    </location>
</feature>
<dbReference type="PROSITE" id="PS01180">
    <property type="entry name" value="CUB"/>
    <property type="match status" value="2"/>
</dbReference>
<keyword evidence="22" id="KW-0472">Membrane</keyword>
<keyword evidence="4" id="KW-0645">Protease</keyword>
<protein>
    <submittedName>
        <fullName evidence="27">Complement C1s subcomponent isoform A</fullName>
    </submittedName>
</protein>
<dbReference type="InterPro" id="IPR018097">
    <property type="entry name" value="EGF_Ca-bd_CS"/>
</dbReference>
<feature type="binding site" evidence="18">
    <location>
        <position position="182"/>
    </location>
    <ligand>
        <name>Ca(2+)</name>
        <dbReference type="ChEBI" id="CHEBI:29108"/>
        <label>2</label>
    </ligand>
</feature>
<feature type="transmembrane region" description="Helical" evidence="22">
    <location>
        <begin position="15"/>
        <end position="36"/>
    </location>
</feature>
<dbReference type="PROSITE" id="PS50240">
    <property type="entry name" value="TRYPSIN_DOM"/>
    <property type="match status" value="1"/>
</dbReference>
<evidence type="ECO:0000256" key="9">
    <source>
        <dbReference type="ARBA" id="ARBA00022837"/>
    </source>
</evidence>
<keyword evidence="9 18" id="KW-0106">Calcium</keyword>
<evidence type="ECO:0000256" key="2">
    <source>
        <dbReference type="ARBA" id="ARBA00022588"/>
    </source>
</evidence>
<dbReference type="CDD" id="cd00041">
    <property type="entry name" value="CUB"/>
    <property type="match status" value="2"/>
</dbReference>
<dbReference type="FunFam" id="2.60.120.290:FF:000034">
    <property type="entry name" value="complement C1s subcomponent"/>
    <property type="match status" value="1"/>
</dbReference>
<evidence type="ECO:0000313" key="28">
    <source>
        <dbReference type="Proteomes" id="UP000190648"/>
    </source>
</evidence>
<dbReference type="Gene3D" id="2.60.120.290">
    <property type="entry name" value="Spermadhesin, CUB domain"/>
    <property type="match status" value="2"/>
</dbReference>
<dbReference type="InterPro" id="IPR000436">
    <property type="entry name" value="Sushi_SCR_CCP_dom"/>
</dbReference>
<feature type="disulfide bond" evidence="16">
    <location>
        <begin position="440"/>
        <end position="475"/>
    </location>
</feature>
<feature type="domain" description="CUB" evidence="23">
    <location>
        <begin position="60"/>
        <end position="181"/>
    </location>
</feature>
<evidence type="ECO:0000256" key="1">
    <source>
        <dbReference type="ARBA" id="ARBA00022536"/>
    </source>
</evidence>
<feature type="disulfide bond" description="Interchain (between heavy and light chains)" evidence="16">
    <location>
        <begin position="479"/>
        <end position="603"/>
    </location>
</feature>
<keyword evidence="2" id="KW-0399">Innate immunity</keyword>
<feature type="disulfide bond" evidence="16">
    <location>
        <begin position="372"/>
        <end position="405"/>
    </location>
</feature>
<dbReference type="Pfam" id="PF00089">
    <property type="entry name" value="Trypsin"/>
    <property type="match status" value="1"/>
</dbReference>
<feature type="binding site" evidence="18">
    <location>
        <position position="164"/>
    </location>
    <ligand>
        <name>Ca(2+)</name>
        <dbReference type="ChEBI" id="CHEBI:29108"/>
        <label>1</label>
    </ligand>
</feature>
<dbReference type="InterPro" id="IPR035976">
    <property type="entry name" value="Sushi/SCR/CCP_sf"/>
</dbReference>
<dbReference type="InterPro" id="IPR000742">
    <property type="entry name" value="EGF"/>
</dbReference>
<keyword evidence="6" id="KW-0677">Repeat</keyword>
<dbReference type="CDD" id="cd00033">
    <property type="entry name" value="CCP"/>
    <property type="match status" value="2"/>
</dbReference>
<feature type="binding site" evidence="18">
    <location>
        <position position="201"/>
    </location>
    <ligand>
        <name>Ca(2+)</name>
        <dbReference type="ChEBI" id="CHEBI:29108"/>
        <label>2</label>
    </ligand>
</feature>
<dbReference type="PROSITE" id="PS50026">
    <property type="entry name" value="EGF_3"/>
    <property type="match status" value="1"/>
</dbReference>
<evidence type="ECO:0000256" key="8">
    <source>
        <dbReference type="ARBA" id="ARBA00022825"/>
    </source>
</evidence>
<keyword evidence="18" id="KW-0479">Metal-binding</keyword>
<feature type="active site" description="Charge relay system" evidence="15">
    <location>
        <position position="529"/>
    </location>
</feature>
<keyword evidence="3 21" id="KW-0768">Sushi</keyword>
<keyword evidence="14 17" id="KW-0379">Hydroxylation</keyword>
<feature type="binding site" evidence="18">
    <location>
        <position position="326"/>
    </location>
    <ligand>
        <name>Ca(2+)</name>
        <dbReference type="ChEBI" id="CHEBI:29108"/>
        <label>3</label>
    </ligand>
</feature>
<feature type="binding site" evidence="18">
    <location>
        <position position="287"/>
    </location>
    <ligand>
        <name>Ca(2+)</name>
        <dbReference type="ChEBI" id="CHEBI:29108"/>
        <label>3</label>
    </ligand>
</feature>
<comment type="PTM">
    <text evidence="17">The iron and 2-oxoglutarate dependent 3-hydroxylation of aspartate and asparagine is (R) stereospecific within EGF domains.</text>
</comment>
<dbReference type="InterPro" id="IPR043504">
    <property type="entry name" value="Peptidase_S1_PA_chymotrypsin"/>
</dbReference>
<evidence type="ECO:0000256" key="21">
    <source>
        <dbReference type="PROSITE-ProRule" id="PRU00302"/>
    </source>
</evidence>
<evidence type="ECO:0000256" key="4">
    <source>
        <dbReference type="ARBA" id="ARBA00022670"/>
    </source>
</evidence>
<dbReference type="InterPro" id="IPR001881">
    <property type="entry name" value="EGF-like_Ca-bd_dom"/>
</dbReference>
<keyword evidence="7" id="KW-0378">Hydrolase</keyword>
<evidence type="ECO:0000256" key="12">
    <source>
        <dbReference type="ARBA" id="ARBA00023157"/>
    </source>
</evidence>
<feature type="domain" description="CUB" evidence="23">
    <location>
        <begin position="226"/>
        <end position="341"/>
    </location>
</feature>
<evidence type="ECO:0000256" key="15">
    <source>
        <dbReference type="PIRSR" id="PIRSR001155-1"/>
    </source>
</evidence>
<dbReference type="InterPro" id="IPR000859">
    <property type="entry name" value="CUB_dom"/>
</dbReference>
<dbReference type="PANTHER" id="PTHR24255:SF18">
    <property type="entry name" value="COMPLEMENT C1S SUBCOMPONENT"/>
    <property type="match status" value="1"/>
</dbReference>
<feature type="disulfide bond" evidence="16">
    <location>
        <begin position="186"/>
        <end position="198"/>
    </location>
</feature>
<reference evidence="27 28" key="1">
    <citation type="submission" date="2016-02" db="EMBL/GenBank/DDBJ databases">
        <title>Band-tailed pigeon sequencing and assembly.</title>
        <authorList>
            <person name="Soares A.E."/>
            <person name="Novak B.J."/>
            <person name="Rice E.S."/>
            <person name="O'Connell B."/>
            <person name="Chang D."/>
            <person name="Weber S."/>
            <person name="Shapiro B."/>
        </authorList>
    </citation>
    <scope>NUCLEOTIDE SEQUENCE [LARGE SCALE GENOMIC DNA]</scope>
    <source>
        <strain evidence="27">BTP2013</strain>
        <tissue evidence="27">Blood</tissue>
    </source>
</reference>
<dbReference type="PRINTS" id="PR00722">
    <property type="entry name" value="CHYMOTRYPSIN"/>
</dbReference>
<dbReference type="GO" id="GO:0045087">
    <property type="term" value="P:innate immune response"/>
    <property type="evidence" value="ECO:0007669"/>
    <property type="project" value="UniProtKB-KW"/>
</dbReference>
<feature type="domain" description="Sushi" evidence="26">
    <location>
        <begin position="408"/>
        <end position="477"/>
    </location>
</feature>
<dbReference type="Pfam" id="PF14670">
    <property type="entry name" value="FXa_inhibition"/>
    <property type="match status" value="1"/>
</dbReference>
<feature type="transmembrane region" description="Helical" evidence="22">
    <location>
        <begin position="48"/>
        <end position="65"/>
    </location>
</feature>
<feature type="disulfide bond" evidence="16">
    <location>
        <begin position="209"/>
        <end position="222"/>
    </location>
</feature>
<feature type="binding site" evidence="18">
    <location>
        <position position="166"/>
    </location>
    <ligand>
        <name>Ca(2+)</name>
        <dbReference type="ChEBI" id="CHEBI:29108"/>
        <label>1</label>
    </ligand>
</feature>
<feature type="domain" description="Sushi" evidence="26">
    <location>
        <begin position="343"/>
        <end position="407"/>
    </location>
</feature>
<dbReference type="OrthoDB" id="9985152at2759"/>
<evidence type="ECO:0000259" key="24">
    <source>
        <dbReference type="PROSITE" id="PS50026"/>
    </source>
</evidence>
<dbReference type="InterPro" id="IPR035914">
    <property type="entry name" value="Sperma_CUB_dom_sf"/>
</dbReference>
<keyword evidence="22" id="KW-1133">Transmembrane helix</keyword>
<dbReference type="PROSITE" id="PS50923">
    <property type="entry name" value="SUSHI"/>
    <property type="match status" value="2"/>
</dbReference>
<comment type="caution">
    <text evidence="27">The sequence shown here is derived from an EMBL/GenBank/DDBJ whole genome shotgun (WGS) entry which is preliminary data.</text>
</comment>
<evidence type="ECO:0000259" key="23">
    <source>
        <dbReference type="PROSITE" id="PS01180"/>
    </source>
</evidence>
<feature type="active site" description="Charge relay system" evidence="15">
    <location>
        <position position="583"/>
    </location>
</feature>
<gene>
    <name evidence="27" type="primary">C1S</name>
    <name evidence="27" type="ORF">AV530_012388</name>
</gene>
<dbReference type="Proteomes" id="UP000190648">
    <property type="component" value="Unassembled WGS sequence"/>
</dbReference>
<dbReference type="AlphaFoldDB" id="A0A1V4JB56"/>
<evidence type="ECO:0000256" key="19">
    <source>
        <dbReference type="PROSITE-ProRule" id="PRU00059"/>
    </source>
</evidence>
<feature type="active site" description="Charge relay system" evidence="15">
    <location>
        <position position="683"/>
    </location>
</feature>
<dbReference type="Gene3D" id="2.40.10.10">
    <property type="entry name" value="Trypsin-like serine proteases"/>
    <property type="match status" value="2"/>
</dbReference>
<dbReference type="SUPFAM" id="SSF57196">
    <property type="entry name" value="EGF/Laminin"/>
    <property type="match status" value="1"/>
</dbReference>
<dbReference type="PANTHER" id="PTHR24255">
    <property type="entry name" value="COMPLEMENT COMPONENT 1, S SUBCOMPONENT-RELATED"/>
    <property type="match status" value="1"/>
</dbReference>
<keyword evidence="8" id="KW-0720">Serine protease</keyword>
<evidence type="ECO:0000256" key="7">
    <source>
        <dbReference type="ARBA" id="ARBA00022801"/>
    </source>
</evidence>
<keyword evidence="1 20" id="KW-0245">EGF-like domain</keyword>
<feature type="disulfide bond" evidence="16">
    <location>
        <begin position="679"/>
        <end position="710"/>
    </location>
</feature>
<feature type="binding site" evidence="18">
    <location>
        <position position="119"/>
    </location>
    <ligand>
        <name>Ca(2+)</name>
        <dbReference type="ChEBI" id="CHEBI:29108"/>
        <label>1</label>
    </ligand>
</feature>
<dbReference type="GO" id="GO:0005509">
    <property type="term" value="F:calcium ion binding"/>
    <property type="evidence" value="ECO:0007669"/>
    <property type="project" value="InterPro"/>
</dbReference>
<dbReference type="InterPro" id="IPR000152">
    <property type="entry name" value="EGF-type_Asp/Asn_hydroxyl_site"/>
</dbReference>
<dbReference type="GO" id="GO:0005615">
    <property type="term" value="C:extracellular space"/>
    <property type="evidence" value="ECO:0007669"/>
    <property type="project" value="TreeGrafter"/>
</dbReference>
<dbReference type="EMBL" id="LSYS01008075">
    <property type="protein sequence ID" value="OPJ69304.1"/>
    <property type="molecule type" value="Genomic_DNA"/>
</dbReference>
<dbReference type="GO" id="GO:0006958">
    <property type="term" value="P:complement activation, classical pathway"/>
    <property type="evidence" value="ECO:0007669"/>
    <property type="project" value="UniProtKB-KW"/>
</dbReference>
<dbReference type="SUPFAM" id="SSF49854">
    <property type="entry name" value="Spermadhesin, CUB domain"/>
    <property type="match status" value="2"/>
</dbReference>
<dbReference type="InterPro" id="IPR009003">
    <property type="entry name" value="Peptidase_S1_PA"/>
</dbReference>
<dbReference type="InterPro" id="IPR033116">
    <property type="entry name" value="TRYPSIN_SER"/>
</dbReference>
<evidence type="ECO:0000256" key="10">
    <source>
        <dbReference type="ARBA" id="ARBA00022859"/>
    </source>
</evidence>
<organism evidence="27 28">
    <name type="scientific">Patagioenas fasciata monilis</name>
    <dbReference type="NCBI Taxonomy" id="372326"/>
    <lineage>
        <taxon>Eukaryota</taxon>
        <taxon>Metazoa</taxon>
        <taxon>Chordata</taxon>
        <taxon>Craniata</taxon>
        <taxon>Vertebrata</taxon>
        <taxon>Euteleostomi</taxon>
        <taxon>Archelosauria</taxon>
        <taxon>Archosauria</taxon>
        <taxon>Dinosauria</taxon>
        <taxon>Saurischia</taxon>
        <taxon>Theropoda</taxon>
        <taxon>Coelurosauria</taxon>
        <taxon>Aves</taxon>
        <taxon>Neognathae</taxon>
        <taxon>Neoaves</taxon>
        <taxon>Columbimorphae</taxon>
        <taxon>Columbiformes</taxon>
        <taxon>Columbidae</taxon>
        <taxon>Patagioenas</taxon>
    </lineage>
</organism>
<accession>A0A1V4JB56</accession>
<dbReference type="PROSITE" id="PS00135">
    <property type="entry name" value="TRYPSIN_SER"/>
    <property type="match status" value="1"/>
</dbReference>
<feature type="disulfide bond" evidence="16">
    <location>
        <begin position="649"/>
        <end position="671"/>
    </location>
</feature>
<comment type="caution">
    <text evidence="20">Lacks conserved residue(s) required for the propagation of feature annotation.</text>
</comment>
<dbReference type="InterPro" id="IPR001314">
    <property type="entry name" value="Peptidase_S1A"/>
</dbReference>
<feature type="disulfide bond" evidence="16">
    <location>
        <begin position="194"/>
        <end position="207"/>
    </location>
</feature>
<evidence type="ECO:0000256" key="18">
    <source>
        <dbReference type="PIRSR" id="PIRSR001155-4"/>
    </source>
</evidence>
<dbReference type="SUPFAM" id="SSF57535">
    <property type="entry name" value="Complement control module/SCR domain"/>
    <property type="match status" value="2"/>
</dbReference>
<dbReference type="GO" id="GO:0004252">
    <property type="term" value="F:serine-type endopeptidase activity"/>
    <property type="evidence" value="ECO:0007669"/>
    <property type="project" value="InterPro"/>
</dbReference>
<dbReference type="FunFam" id="2.60.120.290:FF:000006">
    <property type="entry name" value="Mannan-binding lectin serine protease 1"/>
    <property type="match status" value="1"/>
</dbReference>
<dbReference type="FunFam" id="2.40.10.10:FF:000059">
    <property type="entry name" value="Complement C1s subcomponent"/>
    <property type="match status" value="1"/>
</dbReference>
<feature type="disulfide bond" evidence="16 19">
    <location>
        <begin position="226"/>
        <end position="253"/>
    </location>
</feature>
<dbReference type="SMART" id="SM00179">
    <property type="entry name" value="EGF_CA"/>
    <property type="match status" value="1"/>
</dbReference>
<feature type="domain" description="Peptidase S1" evidence="25">
    <location>
        <begin position="492"/>
        <end position="731"/>
    </location>
</feature>
<keyword evidence="11" id="KW-0180">Complement pathway</keyword>
<keyword evidence="12 16" id="KW-1015">Disulfide bond</keyword>
<evidence type="ECO:0000256" key="20">
    <source>
        <dbReference type="PROSITE-ProRule" id="PRU00076"/>
    </source>
</evidence>
<dbReference type="FunFam" id="2.10.70.10:FF:000016">
    <property type="entry name" value="Mannan-binding lectin serine protease 1"/>
    <property type="match status" value="1"/>
</dbReference>
<evidence type="ECO:0000313" key="27">
    <source>
        <dbReference type="EMBL" id="OPJ69304.1"/>
    </source>
</evidence>
<evidence type="ECO:0000259" key="25">
    <source>
        <dbReference type="PROSITE" id="PS50240"/>
    </source>
</evidence>
<dbReference type="Gene3D" id="2.10.25.10">
    <property type="entry name" value="Laminin"/>
    <property type="match status" value="1"/>
</dbReference>
<keyword evidence="22" id="KW-0812">Transmembrane</keyword>
<dbReference type="CDD" id="cd00190">
    <property type="entry name" value="Tryp_SPc"/>
    <property type="match status" value="1"/>
</dbReference>
<dbReference type="Pfam" id="PF00084">
    <property type="entry name" value="Sushi"/>
    <property type="match status" value="2"/>
</dbReference>
<dbReference type="SMART" id="SM00032">
    <property type="entry name" value="CCP"/>
    <property type="match status" value="2"/>
</dbReference>
<evidence type="ECO:0000256" key="14">
    <source>
        <dbReference type="ARBA" id="ARBA00023278"/>
    </source>
</evidence>
<evidence type="ECO:0000256" key="16">
    <source>
        <dbReference type="PIRSR" id="PIRSR001155-2"/>
    </source>
</evidence>
<feature type="binding site" evidence="18">
    <location>
        <position position="185"/>
    </location>
    <ligand>
        <name>Ca(2+)</name>
        <dbReference type="ChEBI" id="CHEBI:29108"/>
        <label>2</label>
    </ligand>
</feature>
<feature type="binding site" evidence="18">
    <location>
        <position position="277"/>
    </location>
    <ligand>
        <name>Ca(2+)</name>
        <dbReference type="ChEBI" id="CHEBI:29108"/>
        <label>3</label>
    </ligand>
</feature>
<feature type="binding site" evidence="18">
    <location>
        <position position="111"/>
    </location>
    <ligand>
        <name>Ca(2+)</name>
        <dbReference type="ChEBI" id="CHEBI:29108"/>
        <label>1</label>
    </ligand>
</feature>
<feature type="modified residue" description="(3R)-3-hydroxyasparagine" evidence="17">
    <location>
        <position position="200"/>
    </location>
</feature>
<dbReference type="FunFam" id="2.10.25.10:FF:000059">
    <property type="entry name" value="Mannan-binding lectin serine protease 1"/>
    <property type="match status" value="1"/>
</dbReference>
<dbReference type="PROSITE" id="PS01187">
    <property type="entry name" value="EGF_CA"/>
    <property type="match status" value="1"/>
</dbReference>
<evidence type="ECO:0000256" key="13">
    <source>
        <dbReference type="ARBA" id="ARBA00023180"/>
    </source>
</evidence>
<dbReference type="SMART" id="SM00020">
    <property type="entry name" value="Tryp_SPc"/>
    <property type="match status" value="1"/>
</dbReference>
<feature type="binding site" evidence="18">
    <location>
        <position position="200"/>
    </location>
    <ligand>
        <name>Ca(2+)</name>
        <dbReference type="ChEBI" id="CHEBI:29108"/>
        <label>2</label>
    </ligand>
</feature>
<dbReference type="Pfam" id="PF00431">
    <property type="entry name" value="CUB"/>
    <property type="match status" value="2"/>
</dbReference>
<feature type="binding site" evidence="18">
    <location>
        <position position="204"/>
    </location>
    <ligand>
        <name>Ca(2+)</name>
        <dbReference type="ChEBI" id="CHEBI:29108"/>
        <label>2</label>
    </ligand>
</feature>
<keyword evidence="28" id="KW-1185">Reference proteome</keyword>
<dbReference type="Gene3D" id="2.10.70.10">
    <property type="entry name" value="Complement Module, domain 1"/>
    <property type="match status" value="2"/>
</dbReference>
<feature type="disulfide bond" evidence="16">
    <location>
        <begin position="116"/>
        <end position="134"/>
    </location>
</feature>
<name>A0A1V4JB56_PATFA</name>
<dbReference type="InterPro" id="IPR024175">
    <property type="entry name" value="Pept_S1A_C1r/C1S/mannan-bd"/>
</dbReference>
<keyword evidence="13" id="KW-0325">Glycoprotein</keyword>
<feature type="disulfide bond" evidence="16">
    <location>
        <begin position="345"/>
        <end position="392"/>
    </location>
</feature>
<dbReference type="CDD" id="cd00054">
    <property type="entry name" value="EGF_CA"/>
    <property type="match status" value="1"/>
</dbReference>
<keyword evidence="5" id="KW-0732">Signal</keyword>
<evidence type="ECO:0000256" key="3">
    <source>
        <dbReference type="ARBA" id="ARBA00022659"/>
    </source>
</evidence>
<evidence type="ECO:0000259" key="26">
    <source>
        <dbReference type="PROSITE" id="PS50923"/>
    </source>
</evidence>
<evidence type="ECO:0000256" key="6">
    <source>
        <dbReference type="ARBA" id="ARBA00022737"/>
    </source>
</evidence>
<dbReference type="PROSITE" id="PS00010">
    <property type="entry name" value="ASX_HYDROXYL"/>
    <property type="match status" value="1"/>
</dbReference>
<evidence type="ECO:0000256" key="5">
    <source>
        <dbReference type="ARBA" id="ARBA00022729"/>
    </source>
</evidence>
<keyword evidence="10" id="KW-0391">Immunity</keyword>
<dbReference type="PIRSF" id="PIRSF001155">
    <property type="entry name" value="C1r_C1s_MASP"/>
    <property type="match status" value="1"/>
</dbReference>